<evidence type="ECO:0000256" key="5">
    <source>
        <dbReference type="ARBA" id="ARBA00022989"/>
    </source>
</evidence>
<protein>
    <submittedName>
        <fullName evidence="10">SanA protein</fullName>
    </submittedName>
</protein>
<feature type="region of interest" description="Disordered" evidence="8">
    <location>
        <begin position="229"/>
        <end position="260"/>
    </location>
</feature>
<evidence type="ECO:0000256" key="6">
    <source>
        <dbReference type="ARBA" id="ARBA00023136"/>
    </source>
</evidence>
<comment type="caution">
    <text evidence="10">The sequence shown here is derived from an EMBL/GenBank/DDBJ whole genome shotgun (WGS) entry which is preliminary data.</text>
</comment>
<evidence type="ECO:0000256" key="3">
    <source>
        <dbReference type="ARBA" id="ARBA00022519"/>
    </source>
</evidence>
<feature type="compositionally biased region" description="Low complexity" evidence="8">
    <location>
        <begin position="234"/>
        <end position="244"/>
    </location>
</feature>
<evidence type="ECO:0000313" key="10">
    <source>
        <dbReference type="EMBL" id="MBB3232691.1"/>
    </source>
</evidence>
<gene>
    <name evidence="10" type="ORF">FHR97_003564</name>
</gene>
<keyword evidence="5" id="KW-1133">Transmembrane helix</keyword>
<keyword evidence="6" id="KW-0472">Membrane</keyword>
<keyword evidence="4" id="KW-0812">Transmembrane</keyword>
<evidence type="ECO:0000256" key="4">
    <source>
        <dbReference type="ARBA" id="ARBA00022692"/>
    </source>
</evidence>
<evidence type="ECO:0000313" key="11">
    <source>
        <dbReference type="Proteomes" id="UP000518892"/>
    </source>
</evidence>
<keyword evidence="2" id="KW-1003">Cell membrane</keyword>
<comment type="function">
    <text evidence="7">Participates in the barrier function of the cell envelope.</text>
</comment>
<evidence type="ECO:0000256" key="7">
    <source>
        <dbReference type="ARBA" id="ARBA00037355"/>
    </source>
</evidence>
<dbReference type="InterPro" id="IPR003848">
    <property type="entry name" value="DUF218"/>
</dbReference>
<dbReference type="AlphaFoldDB" id="A0A7W5HMD4"/>
<dbReference type="RefSeq" id="WP_183385121.1">
    <property type="nucleotide sequence ID" value="NZ_JACHXR010000014.1"/>
</dbReference>
<accession>A0A7W5HMD4</accession>
<dbReference type="PANTHER" id="PTHR30336:SF0">
    <property type="entry name" value="PROTEIN SANA"/>
    <property type="match status" value="1"/>
</dbReference>
<dbReference type="Proteomes" id="UP000518892">
    <property type="component" value="Unassembled WGS sequence"/>
</dbReference>
<organism evidence="10 11">
    <name type="scientific">Halomonas stenophila</name>
    <dbReference type="NCBI Taxonomy" id="795312"/>
    <lineage>
        <taxon>Bacteria</taxon>
        <taxon>Pseudomonadati</taxon>
        <taxon>Pseudomonadota</taxon>
        <taxon>Gammaproteobacteria</taxon>
        <taxon>Oceanospirillales</taxon>
        <taxon>Halomonadaceae</taxon>
        <taxon>Halomonas</taxon>
    </lineage>
</organism>
<name>A0A7W5HMD4_9GAMM</name>
<sequence>MSATLWKSFRGLLMSLGALALLATLLLVGANLWMLAETRGAIDPTLAQCRPERVGIVFGTSHWTRSGARNPHFEGRMLAAARLVEAGRVSHLLLSGDNSTRYYNEPVTMWRDLRGRQVPDTAMTLDYAGFSTFDTLSRARDVFGVRRALLITQSWHLPRALFIARALGLEARGCAAPERPSDGTLQLRAREWVARVATLGDLYLWGREPHFLGPREPLNIVPGEEALDAEPGQGVSAAGAASVADTVRESASDSSSSSPR</sequence>
<dbReference type="GO" id="GO:0005886">
    <property type="term" value="C:plasma membrane"/>
    <property type="evidence" value="ECO:0007669"/>
    <property type="project" value="UniProtKB-SubCell"/>
</dbReference>
<dbReference type="Pfam" id="PF02698">
    <property type="entry name" value="DUF218"/>
    <property type="match status" value="1"/>
</dbReference>
<evidence type="ECO:0000256" key="2">
    <source>
        <dbReference type="ARBA" id="ARBA00022475"/>
    </source>
</evidence>
<dbReference type="CDD" id="cd06259">
    <property type="entry name" value="YdcF-like"/>
    <property type="match status" value="1"/>
</dbReference>
<comment type="subcellular location">
    <subcellularLocation>
        <location evidence="1">Cell inner membrane</location>
        <topology evidence="1">Single-pass membrane protein</topology>
    </subcellularLocation>
</comment>
<evidence type="ECO:0000259" key="9">
    <source>
        <dbReference type="Pfam" id="PF02698"/>
    </source>
</evidence>
<keyword evidence="11" id="KW-1185">Reference proteome</keyword>
<dbReference type="EMBL" id="JACHXR010000014">
    <property type="protein sequence ID" value="MBB3232691.1"/>
    <property type="molecule type" value="Genomic_DNA"/>
</dbReference>
<dbReference type="InterPro" id="IPR051599">
    <property type="entry name" value="Cell_Envelope_Assoc"/>
</dbReference>
<reference evidence="10 11" key="1">
    <citation type="submission" date="2020-08" db="EMBL/GenBank/DDBJ databases">
        <title>Genomic Encyclopedia of Type Strains, Phase III (KMG-III): the genomes of soil and plant-associated and newly described type strains.</title>
        <authorList>
            <person name="Whitman W."/>
        </authorList>
    </citation>
    <scope>NUCLEOTIDE SEQUENCE [LARGE SCALE GENOMIC DNA]</scope>
    <source>
        <strain evidence="10 11">CECT 7744</strain>
    </source>
</reference>
<feature type="domain" description="DUF218" evidence="9">
    <location>
        <begin position="56"/>
        <end position="178"/>
    </location>
</feature>
<evidence type="ECO:0000256" key="8">
    <source>
        <dbReference type="SAM" id="MobiDB-lite"/>
    </source>
</evidence>
<proteinExistence type="predicted"/>
<keyword evidence="3" id="KW-0997">Cell inner membrane</keyword>
<dbReference type="PANTHER" id="PTHR30336">
    <property type="entry name" value="INNER MEMBRANE PROTEIN, PROBABLE PERMEASE"/>
    <property type="match status" value="1"/>
</dbReference>
<evidence type="ECO:0000256" key="1">
    <source>
        <dbReference type="ARBA" id="ARBA00004377"/>
    </source>
</evidence>